<keyword evidence="1" id="KW-1133">Transmembrane helix</keyword>
<keyword evidence="3" id="KW-1185">Reference proteome</keyword>
<comment type="caution">
    <text evidence="2">The sequence shown here is derived from an EMBL/GenBank/DDBJ whole genome shotgun (WGS) entry which is preliminary data.</text>
</comment>
<feature type="transmembrane region" description="Helical" evidence="1">
    <location>
        <begin position="167"/>
        <end position="190"/>
    </location>
</feature>
<keyword evidence="1" id="KW-0812">Transmembrane</keyword>
<protein>
    <submittedName>
        <fullName evidence="2">Low temperature requirement protein LtrA</fullName>
    </submittedName>
</protein>
<accession>A0A543NKE2</accession>
<reference evidence="2 3" key="1">
    <citation type="submission" date="2019-06" db="EMBL/GenBank/DDBJ databases">
        <title>Sequencing the genomes of 1000 actinobacteria strains.</title>
        <authorList>
            <person name="Klenk H.-P."/>
        </authorList>
    </citation>
    <scope>NUCLEOTIDE SEQUENCE [LARGE SCALE GENOMIC DNA]</scope>
    <source>
        <strain evidence="2 3">DSM 45015</strain>
    </source>
</reference>
<evidence type="ECO:0000313" key="2">
    <source>
        <dbReference type="EMBL" id="TQN32260.1"/>
    </source>
</evidence>
<dbReference type="Proteomes" id="UP000317422">
    <property type="component" value="Unassembled WGS sequence"/>
</dbReference>
<dbReference type="PANTHER" id="PTHR36840:SF1">
    <property type="entry name" value="BLL5714 PROTEIN"/>
    <property type="match status" value="1"/>
</dbReference>
<dbReference type="Pfam" id="PF06772">
    <property type="entry name" value="LtrA"/>
    <property type="match status" value="1"/>
</dbReference>
<feature type="transmembrane region" description="Helical" evidence="1">
    <location>
        <begin position="84"/>
        <end position="106"/>
    </location>
</feature>
<sequence length="394" mass="42937">MQLRFGHEPVLRDRQSSEASEVGAIELFFDLVYVFAIIQLSHFLLDSLDPAGIAQTAVLFLAVWWGWNYTAWAMNWLNPQNTTVRVLTAFLMLAGLGMAVSLPAAFQDEALLFAGSYICLQVVRTAFMVWALRGRQLGANFAHLLAWNVLAGIVWVAGVFVPGEYQLWVWLLAVVIDYAAPIANFAVPGFGSVPITSWPLHREHLAERNRLVFIIALGESILIMGFTLDEVELTTPVVLATIIGFLGLLLLWWNYFGFRFEEERSTNPEAAEQADIARSAFAYAHAVMIAGAIVLAVSIEQVTAHPMGHPEPAVVGCVVGGPLLYLLGNLLYIHARTLAIAWSRLVVAGFLLVLAAVASATHLLTPLALAALTTLCMLGLAVFANRVRSQTAGA</sequence>
<feature type="transmembrane region" description="Helical" evidence="1">
    <location>
        <begin position="364"/>
        <end position="384"/>
    </location>
</feature>
<feature type="transmembrane region" description="Helical" evidence="1">
    <location>
        <begin position="276"/>
        <end position="299"/>
    </location>
</feature>
<feature type="transmembrane region" description="Helical" evidence="1">
    <location>
        <begin position="211"/>
        <end position="228"/>
    </location>
</feature>
<evidence type="ECO:0000313" key="3">
    <source>
        <dbReference type="Proteomes" id="UP000317422"/>
    </source>
</evidence>
<dbReference type="OrthoDB" id="7698234at2"/>
<proteinExistence type="predicted"/>
<feature type="transmembrane region" description="Helical" evidence="1">
    <location>
        <begin position="339"/>
        <end position="358"/>
    </location>
</feature>
<feature type="transmembrane region" description="Helical" evidence="1">
    <location>
        <begin position="112"/>
        <end position="132"/>
    </location>
</feature>
<dbReference type="RefSeq" id="WP_141923782.1">
    <property type="nucleotide sequence ID" value="NZ_VFQC01000001.1"/>
</dbReference>
<dbReference type="AlphaFoldDB" id="A0A543NKE2"/>
<feature type="transmembrane region" description="Helical" evidence="1">
    <location>
        <begin position="144"/>
        <end position="161"/>
    </location>
</feature>
<dbReference type="PANTHER" id="PTHR36840">
    <property type="entry name" value="BLL5714 PROTEIN"/>
    <property type="match status" value="1"/>
</dbReference>
<name>A0A543NKE2_9ACTN</name>
<keyword evidence="1" id="KW-0472">Membrane</keyword>
<feature type="transmembrane region" description="Helical" evidence="1">
    <location>
        <begin position="21"/>
        <end position="45"/>
    </location>
</feature>
<dbReference type="EMBL" id="VFQC01000001">
    <property type="protein sequence ID" value="TQN32260.1"/>
    <property type="molecule type" value="Genomic_DNA"/>
</dbReference>
<feature type="transmembrane region" description="Helical" evidence="1">
    <location>
        <begin position="51"/>
        <end position="72"/>
    </location>
</feature>
<evidence type="ECO:0000256" key="1">
    <source>
        <dbReference type="SAM" id="Phobius"/>
    </source>
</evidence>
<gene>
    <name evidence="2" type="ORF">FHX37_2210</name>
</gene>
<feature type="transmembrane region" description="Helical" evidence="1">
    <location>
        <begin position="311"/>
        <end position="332"/>
    </location>
</feature>
<organism evidence="2 3">
    <name type="scientific">Haloactinospora alba</name>
    <dbReference type="NCBI Taxonomy" id="405555"/>
    <lineage>
        <taxon>Bacteria</taxon>
        <taxon>Bacillati</taxon>
        <taxon>Actinomycetota</taxon>
        <taxon>Actinomycetes</taxon>
        <taxon>Streptosporangiales</taxon>
        <taxon>Nocardiopsidaceae</taxon>
        <taxon>Haloactinospora</taxon>
    </lineage>
</organism>
<feature type="transmembrane region" description="Helical" evidence="1">
    <location>
        <begin position="234"/>
        <end position="255"/>
    </location>
</feature>
<dbReference type="InterPro" id="IPR010640">
    <property type="entry name" value="Low_temperature_requirement_A"/>
</dbReference>